<evidence type="ECO:0000313" key="1">
    <source>
        <dbReference type="EMBL" id="CAA9544233.1"/>
    </source>
</evidence>
<organism evidence="1">
    <name type="scientific">uncultured Thermomicrobiales bacterium</name>
    <dbReference type="NCBI Taxonomy" id="1645740"/>
    <lineage>
        <taxon>Bacteria</taxon>
        <taxon>Pseudomonadati</taxon>
        <taxon>Thermomicrobiota</taxon>
        <taxon>Thermomicrobia</taxon>
        <taxon>Thermomicrobiales</taxon>
        <taxon>environmental samples</taxon>
    </lineage>
</organism>
<reference evidence="1" key="1">
    <citation type="submission" date="2020-02" db="EMBL/GenBank/DDBJ databases">
        <authorList>
            <person name="Meier V. D."/>
        </authorList>
    </citation>
    <scope>NUCLEOTIDE SEQUENCE</scope>
    <source>
        <strain evidence="1">AVDCRST_MAG49</strain>
    </source>
</reference>
<dbReference type="EMBL" id="CADCWG010000068">
    <property type="protein sequence ID" value="CAA9544233.1"/>
    <property type="molecule type" value="Genomic_DNA"/>
</dbReference>
<dbReference type="AlphaFoldDB" id="A0A6J4U915"/>
<sequence length="71" mass="7920">MEVEGRLEGLQPYAIHGTRYYRVFYSHADAPDEILRAQLPFDAIDADVKPGDPITVSYLLNTVVAVARRTG</sequence>
<proteinExistence type="predicted"/>
<name>A0A6J4U915_9BACT</name>
<protein>
    <submittedName>
        <fullName evidence="1">Uncharacterized protein</fullName>
    </submittedName>
</protein>
<gene>
    <name evidence="1" type="ORF">AVDCRST_MAG49-1287</name>
</gene>
<accession>A0A6J4U915</accession>